<dbReference type="Proteomes" id="UP000600139">
    <property type="component" value="Unassembled WGS sequence"/>
</dbReference>
<dbReference type="RefSeq" id="WP_200351295.1">
    <property type="nucleotide sequence ID" value="NZ_BAABHZ010000006.1"/>
</dbReference>
<proteinExistence type="inferred from homology"/>
<feature type="domain" description="Sulfatase N-terminal" evidence="5">
    <location>
        <begin position="119"/>
        <end position="296"/>
    </location>
</feature>
<dbReference type="PANTHER" id="PTHR42693:SF53">
    <property type="entry name" value="ENDO-4-O-SULFATASE"/>
    <property type="match status" value="1"/>
</dbReference>
<dbReference type="PANTHER" id="PTHR42693">
    <property type="entry name" value="ARYLSULFATASE FAMILY MEMBER"/>
    <property type="match status" value="1"/>
</dbReference>
<comment type="similarity">
    <text evidence="1">Belongs to the sulfatase family.</text>
</comment>
<dbReference type="InterPro" id="IPR016024">
    <property type="entry name" value="ARM-type_fold"/>
</dbReference>
<protein>
    <submittedName>
        <fullName evidence="6">Sulfatase</fullName>
    </submittedName>
</protein>
<dbReference type="GO" id="GO:0004065">
    <property type="term" value="F:arylsulfatase activity"/>
    <property type="evidence" value="ECO:0007669"/>
    <property type="project" value="TreeGrafter"/>
</dbReference>
<dbReference type="InterPro" id="IPR011989">
    <property type="entry name" value="ARM-like"/>
</dbReference>
<evidence type="ECO:0000313" key="6">
    <source>
        <dbReference type="EMBL" id="MBK1816354.1"/>
    </source>
</evidence>
<dbReference type="EMBL" id="JAENIK010000011">
    <property type="protein sequence ID" value="MBK1816354.1"/>
    <property type="molecule type" value="Genomic_DNA"/>
</dbReference>
<reference evidence="6" key="1">
    <citation type="submission" date="2021-01" db="EMBL/GenBank/DDBJ databases">
        <title>Modified the classification status of verrucomicrobia.</title>
        <authorList>
            <person name="Feng X."/>
        </authorList>
    </citation>
    <scope>NUCLEOTIDE SEQUENCE</scope>
    <source>
        <strain evidence="6">JCM 18052</strain>
    </source>
</reference>
<evidence type="ECO:0000256" key="2">
    <source>
        <dbReference type="ARBA" id="ARBA00022801"/>
    </source>
</evidence>
<keyword evidence="2" id="KW-0378">Hydrolase</keyword>
<dbReference type="Pfam" id="PF00884">
    <property type="entry name" value="Sulfatase"/>
    <property type="match status" value="2"/>
</dbReference>
<accession>A0A934VCD3</accession>
<keyword evidence="4" id="KW-0732">Signal</keyword>
<evidence type="ECO:0000256" key="3">
    <source>
        <dbReference type="SAM" id="MobiDB-lite"/>
    </source>
</evidence>
<name>A0A934VCD3_9BACT</name>
<organism evidence="6 7">
    <name type="scientific">Luteolibacter yonseiensis</name>
    <dbReference type="NCBI Taxonomy" id="1144680"/>
    <lineage>
        <taxon>Bacteria</taxon>
        <taxon>Pseudomonadati</taxon>
        <taxon>Verrucomicrobiota</taxon>
        <taxon>Verrucomicrobiia</taxon>
        <taxon>Verrucomicrobiales</taxon>
        <taxon>Verrucomicrobiaceae</taxon>
        <taxon>Luteolibacter</taxon>
    </lineage>
</organism>
<evidence type="ECO:0000259" key="5">
    <source>
        <dbReference type="Pfam" id="PF00884"/>
    </source>
</evidence>
<keyword evidence="7" id="KW-1185">Reference proteome</keyword>
<dbReference type="InterPro" id="IPR017850">
    <property type="entry name" value="Alkaline_phosphatase_core_sf"/>
</dbReference>
<feature type="domain" description="Sulfatase N-terminal" evidence="5">
    <location>
        <begin position="24"/>
        <end position="115"/>
    </location>
</feature>
<dbReference type="InterPro" id="IPR000917">
    <property type="entry name" value="Sulfatase_N"/>
</dbReference>
<feature type="chain" id="PRO_5036728680" evidence="4">
    <location>
        <begin position="21"/>
        <end position="611"/>
    </location>
</feature>
<dbReference type="Gene3D" id="1.25.10.10">
    <property type="entry name" value="Leucine-rich Repeat Variant"/>
    <property type="match status" value="1"/>
</dbReference>
<sequence length="611" mass="68845">MRFPFCLVVLIGLFSGLLQAADHPNILWIVSEDNSSHWMGCYGNKQARTPRIDALAKEGVLFEHAYSNAPVCAVARATILNGAWSPTMGTQHMRSRHPIPAKYRPNVEYLRKAGYFCTNNAKTDYNFKGSDTAIWDESSKKAYYLHRPEGAPFFAIFNLGMTHESSLFANKEAEPLRLNPEEIELPPYVPDLPEMRKDFARYHDRITEMDADVGRLLDELEARGLADDTIVIYTSDHGGVTPRGKRYLYETGVKIPCIIRVPEKWRNLCKFSPGQRVTEPVSFVDFAPTLLSLAGIDTPPQMQGRPFLGGKRVEPAADEMEFLYADRFDDTYGMRRGLTDGKWKYVRQFTPRLAAAPYSFYPFGLPSWKAWERASKDGKLTGIHQKIWDKDQAPEELYDLGADPWEIRNLAADPAHAEKLKALRQRLKDTMKKATDTGLIPEPLFETLAGDATIAEFAGSDRFDFDKALDLAFIATQRDAADLPLLEQSLASKSPVERYWAVSGLWILGDKASEKTGTLPPLLADEHSVVRTITAETLWNLGKRDQAKNALLDEVGKDLDASSLLYLLNTLRRLDLLDELPEGWQKTKARKQGTADYVNRFTKSTGSPQEE</sequence>
<evidence type="ECO:0000256" key="4">
    <source>
        <dbReference type="SAM" id="SignalP"/>
    </source>
</evidence>
<evidence type="ECO:0000256" key="1">
    <source>
        <dbReference type="ARBA" id="ARBA00008779"/>
    </source>
</evidence>
<gene>
    <name evidence="6" type="ORF">JIN84_12075</name>
</gene>
<dbReference type="CDD" id="cd16027">
    <property type="entry name" value="SGSH"/>
    <property type="match status" value="1"/>
</dbReference>
<dbReference type="Gene3D" id="3.40.720.10">
    <property type="entry name" value="Alkaline Phosphatase, subunit A"/>
    <property type="match status" value="1"/>
</dbReference>
<dbReference type="AlphaFoldDB" id="A0A934VCD3"/>
<feature type="region of interest" description="Disordered" evidence="3">
    <location>
        <begin position="588"/>
        <end position="611"/>
    </location>
</feature>
<evidence type="ECO:0000313" key="7">
    <source>
        <dbReference type="Proteomes" id="UP000600139"/>
    </source>
</evidence>
<dbReference type="SUPFAM" id="SSF53649">
    <property type="entry name" value="Alkaline phosphatase-like"/>
    <property type="match status" value="1"/>
</dbReference>
<feature type="signal peptide" evidence="4">
    <location>
        <begin position="1"/>
        <end position="20"/>
    </location>
</feature>
<comment type="caution">
    <text evidence="6">The sequence shown here is derived from an EMBL/GenBank/DDBJ whole genome shotgun (WGS) entry which is preliminary data.</text>
</comment>
<dbReference type="InterPro" id="IPR050738">
    <property type="entry name" value="Sulfatase"/>
</dbReference>
<feature type="compositionally biased region" description="Polar residues" evidence="3">
    <location>
        <begin position="601"/>
        <end position="611"/>
    </location>
</feature>
<dbReference type="SUPFAM" id="SSF48371">
    <property type="entry name" value="ARM repeat"/>
    <property type="match status" value="1"/>
</dbReference>